<keyword evidence="1" id="KW-0812">Transmembrane</keyword>
<dbReference type="InterPro" id="IPR036259">
    <property type="entry name" value="MFS_trans_sf"/>
</dbReference>
<sequence length="84" mass="9054">MTGVLTGIYMLLSGAIANYLAGVIADQTSQASFDASGAINYSINAYIEVFDQITWGALACVGLVLMIWLYQALKFRNRALALES</sequence>
<proteinExistence type="predicted"/>
<organism evidence="3 5">
    <name type="scientific">Escherichia coli</name>
    <dbReference type="NCBI Taxonomy" id="562"/>
    <lineage>
        <taxon>Bacteria</taxon>
        <taxon>Pseudomonadati</taxon>
        <taxon>Pseudomonadota</taxon>
        <taxon>Gammaproteobacteria</taxon>
        <taxon>Enterobacterales</taxon>
        <taxon>Enterobacteriaceae</taxon>
        <taxon>Escherichia</taxon>
    </lineage>
</organism>
<reference evidence="4 5" key="1">
    <citation type="submission" date="2018-06" db="EMBL/GenBank/DDBJ databases">
        <authorList>
            <consortium name="Pathogen Informatics"/>
            <person name="Doyle S."/>
        </authorList>
    </citation>
    <scope>NUCLEOTIDE SEQUENCE [LARGE SCALE GENOMIC DNA]</scope>
    <source>
        <strain evidence="2 4">NCTC11126</strain>
        <strain evidence="3 5">NCTC9073</strain>
    </source>
</reference>
<gene>
    <name evidence="3" type="primary">dtpD_2</name>
    <name evidence="2" type="synonym">dtpD_3</name>
    <name evidence="2" type="ORF">NCTC11126_01627</name>
    <name evidence="3" type="ORF">NCTC9073_02571</name>
</gene>
<accession>A0A2X1NG56</accession>
<dbReference type="EMBL" id="UASD01000008">
    <property type="protein sequence ID" value="SPX11245.1"/>
    <property type="molecule type" value="Genomic_DNA"/>
</dbReference>
<name>A0A2X1NG56_ECOLX</name>
<dbReference type="Gene3D" id="1.20.1250.20">
    <property type="entry name" value="MFS general substrate transporter like domains"/>
    <property type="match status" value="1"/>
</dbReference>
<evidence type="ECO:0000313" key="5">
    <source>
        <dbReference type="Proteomes" id="UP000250780"/>
    </source>
</evidence>
<dbReference type="Proteomes" id="UP000250780">
    <property type="component" value="Unassembled WGS sequence"/>
</dbReference>
<protein>
    <submittedName>
        <fullName evidence="3">Putative oligopeptide transporter</fullName>
    </submittedName>
</protein>
<keyword evidence="1" id="KW-1133">Transmembrane helix</keyword>
<keyword evidence="1" id="KW-0472">Membrane</keyword>
<dbReference type="Proteomes" id="UP000250561">
    <property type="component" value="Unassembled WGS sequence"/>
</dbReference>
<dbReference type="EMBL" id="UARS01000004">
    <property type="protein sequence ID" value="SPW40295.1"/>
    <property type="molecule type" value="Genomic_DNA"/>
</dbReference>
<evidence type="ECO:0000256" key="1">
    <source>
        <dbReference type="SAM" id="Phobius"/>
    </source>
</evidence>
<evidence type="ECO:0000313" key="2">
    <source>
        <dbReference type="EMBL" id="SPW40295.1"/>
    </source>
</evidence>
<feature type="transmembrane region" description="Helical" evidence="1">
    <location>
        <begin position="49"/>
        <end position="70"/>
    </location>
</feature>
<evidence type="ECO:0000313" key="4">
    <source>
        <dbReference type="Proteomes" id="UP000250561"/>
    </source>
</evidence>
<dbReference type="AlphaFoldDB" id="A0A2X1NG56"/>
<evidence type="ECO:0000313" key="3">
    <source>
        <dbReference type="EMBL" id="SPX11245.1"/>
    </source>
</evidence>